<sequence length="75" mass="8044">MSFDALENWINSDYWDLDEGLRGHVATAESLGAPILESGEAMGAEEVCALQGTVFFTPPPSGYVHTDAGEVRSLN</sequence>
<reference evidence="1" key="1">
    <citation type="submission" date="2020-11" db="EMBL/GenBank/DDBJ databases">
        <authorList>
            <person name="Tran Van P."/>
        </authorList>
    </citation>
    <scope>NUCLEOTIDE SEQUENCE</scope>
</reference>
<dbReference type="AlphaFoldDB" id="A0A7R9P1U9"/>
<evidence type="ECO:0000313" key="1">
    <source>
        <dbReference type="EMBL" id="CAD7464633.1"/>
    </source>
</evidence>
<proteinExistence type="predicted"/>
<protein>
    <submittedName>
        <fullName evidence="1">Uncharacterized protein</fullName>
    </submittedName>
</protein>
<gene>
    <name evidence="1" type="ORF">TTEB3V08_LOCUS12510</name>
</gene>
<name>A0A7R9P1U9_9NEOP</name>
<accession>A0A7R9P1U9</accession>
<dbReference type="EMBL" id="OE018299">
    <property type="protein sequence ID" value="CAD7464633.1"/>
    <property type="molecule type" value="Genomic_DNA"/>
</dbReference>
<organism evidence="1">
    <name type="scientific">Timema tahoe</name>
    <dbReference type="NCBI Taxonomy" id="61484"/>
    <lineage>
        <taxon>Eukaryota</taxon>
        <taxon>Metazoa</taxon>
        <taxon>Ecdysozoa</taxon>
        <taxon>Arthropoda</taxon>
        <taxon>Hexapoda</taxon>
        <taxon>Insecta</taxon>
        <taxon>Pterygota</taxon>
        <taxon>Neoptera</taxon>
        <taxon>Polyneoptera</taxon>
        <taxon>Phasmatodea</taxon>
        <taxon>Timematodea</taxon>
        <taxon>Timematoidea</taxon>
        <taxon>Timematidae</taxon>
        <taxon>Timema</taxon>
    </lineage>
</organism>